<keyword evidence="4 8" id="KW-0645">Protease</keyword>
<reference evidence="10 11" key="1">
    <citation type="submission" date="2017-01" db="EMBL/GenBank/DDBJ databases">
        <authorList>
            <person name="Mah S.A."/>
            <person name="Swanson W.J."/>
            <person name="Moy G.W."/>
            <person name="Vacquier V.D."/>
        </authorList>
    </citation>
    <scope>NUCLEOTIDE SEQUENCE [LARGE SCALE GENOMIC DNA]</scope>
    <source>
        <strain evidence="10 11">GSMNP</strain>
    </source>
</reference>
<evidence type="ECO:0000313" key="10">
    <source>
        <dbReference type="EMBL" id="OMJ26431.1"/>
    </source>
</evidence>
<keyword evidence="11" id="KW-1185">Reference proteome</keyword>
<keyword evidence="6 8" id="KW-0378">Hydrolase</keyword>
<protein>
    <recommendedName>
        <fullName evidence="3 8">ubiquitinyl hydrolase 1</fullName>
        <ecNumber evidence="3 8">3.4.19.12</ecNumber>
    </recommendedName>
</protein>
<dbReference type="GO" id="GO:0005737">
    <property type="term" value="C:cytoplasm"/>
    <property type="evidence" value="ECO:0007669"/>
    <property type="project" value="TreeGrafter"/>
</dbReference>
<dbReference type="GO" id="GO:0004843">
    <property type="term" value="F:cysteine-type deubiquitinase activity"/>
    <property type="evidence" value="ECO:0007669"/>
    <property type="project" value="UniProtKB-UniRule"/>
</dbReference>
<keyword evidence="7 8" id="KW-0788">Thiol protease</keyword>
<dbReference type="InterPro" id="IPR038765">
    <property type="entry name" value="Papain-like_cys_pep_sf"/>
</dbReference>
<dbReference type="PROSITE" id="PS00140">
    <property type="entry name" value="UCH_1"/>
    <property type="match status" value="1"/>
</dbReference>
<name>A0A1R1YHP2_9FUNG</name>
<evidence type="ECO:0000256" key="1">
    <source>
        <dbReference type="ARBA" id="ARBA00000707"/>
    </source>
</evidence>
<dbReference type="EC" id="3.4.19.12" evidence="3 8"/>
<evidence type="ECO:0000256" key="6">
    <source>
        <dbReference type="ARBA" id="ARBA00022801"/>
    </source>
</evidence>
<dbReference type="GO" id="GO:0006511">
    <property type="term" value="P:ubiquitin-dependent protein catabolic process"/>
    <property type="evidence" value="ECO:0007669"/>
    <property type="project" value="UniProtKB-UniRule"/>
</dbReference>
<dbReference type="PANTHER" id="PTHR10589">
    <property type="entry name" value="UBIQUITIN CARBOXYL-TERMINAL HYDROLASE"/>
    <property type="match status" value="1"/>
</dbReference>
<dbReference type="Pfam" id="PF01088">
    <property type="entry name" value="Peptidase_C12"/>
    <property type="match status" value="1"/>
</dbReference>
<dbReference type="OrthoDB" id="427186at2759"/>
<feature type="site" description="Important for enzyme activity" evidence="8">
    <location>
        <position position="147"/>
    </location>
</feature>
<evidence type="ECO:0000313" key="11">
    <source>
        <dbReference type="Proteomes" id="UP000187283"/>
    </source>
</evidence>
<dbReference type="Proteomes" id="UP000187283">
    <property type="component" value="Unassembled WGS sequence"/>
</dbReference>
<organism evidence="10 11">
    <name type="scientific">Smittium culicis</name>
    <dbReference type="NCBI Taxonomy" id="133412"/>
    <lineage>
        <taxon>Eukaryota</taxon>
        <taxon>Fungi</taxon>
        <taxon>Fungi incertae sedis</taxon>
        <taxon>Zoopagomycota</taxon>
        <taxon>Kickxellomycotina</taxon>
        <taxon>Harpellomycetes</taxon>
        <taxon>Harpellales</taxon>
        <taxon>Legeriomycetaceae</taxon>
        <taxon>Smittium</taxon>
    </lineage>
</organism>
<evidence type="ECO:0000256" key="2">
    <source>
        <dbReference type="ARBA" id="ARBA00009326"/>
    </source>
</evidence>
<proteinExistence type="inferred from homology"/>
<dbReference type="InterPro" id="IPR036959">
    <property type="entry name" value="Peptidase_C12_UCH_sf"/>
</dbReference>
<comment type="similarity">
    <text evidence="2 8">Belongs to the peptidase C12 family.</text>
</comment>
<evidence type="ECO:0000256" key="4">
    <source>
        <dbReference type="ARBA" id="ARBA00022670"/>
    </source>
</evidence>
<dbReference type="InterPro" id="IPR057254">
    <property type="entry name" value="UCH_AS"/>
</dbReference>
<feature type="domain" description="UCH catalytic" evidence="9">
    <location>
        <begin position="1"/>
        <end position="200"/>
    </location>
</feature>
<dbReference type="PANTHER" id="PTHR10589:SF17">
    <property type="entry name" value="UBIQUITIN CARBOXYL-TERMINAL HYDROLASE"/>
    <property type="match status" value="1"/>
</dbReference>
<feature type="active site" description="Proton donor" evidence="8">
    <location>
        <position position="131"/>
    </location>
</feature>
<keyword evidence="5 8" id="KW-0833">Ubl conjugation pathway</keyword>
<dbReference type="STRING" id="133412.A0A1R1YHP2"/>
<dbReference type="InterPro" id="IPR001578">
    <property type="entry name" value="Peptidase_C12_UCH"/>
</dbReference>
<gene>
    <name evidence="10" type="ORF">AYI70_g178</name>
</gene>
<accession>A0A1R1YHP2</accession>
<evidence type="ECO:0000256" key="8">
    <source>
        <dbReference type="PROSITE-ProRule" id="PRU01393"/>
    </source>
</evidence>
<dbReference type="AlphaFoldDB" id="A0A1R1YHP2"/>
<comment type="caution">
    <text evidence="10">The sequence shown here is derived from an EMBL/GenBank/DDBJ whole genome shotgun (WGS) entry which is preliminary data.</text>
</comment>
<dbReference type="GO" id="GO:0016579">
    <property type="term" value="P:protein deubiquitination"/>
    <property type="evidence" value="ECO:0007669"/>
    <property type="project" value="TreeGrafter"/>
</dbReference>
<evidence type="ECO:0000256" key="3">
    <source>
        <dbReference type="ARBA" id="ARBA00012759"/>
    </source>
</evidence>
<evidence type="ECO:0000256" key="7">
    <source>
        <dbReference type="ARBA" id="ARBA00022807"/>
    </source>
</evidence>
<dbReference type="SUPFAM" id="SSF54001">
    <property type="entry name" value="Cysteine proteinases"/>
    <property type="match status" value="1"/>
</dbReference>
<comment type="catalytic activity">
    <reaction evidence="1 8">
        <text>Thiol-dependent hydrolysis of ester, thioester, amide, peptide and isopeptide bonds formed by the C-terminal Gly of ubiquitin (a 76-residue protein attached to proteins as an intracellular targeting signal).</text>
        <dbReference type="EC" id="3.4.19.12"/>
    </reaction>
</comment>
<dbReference type="PROSITE" id="PS52048">
    <property type="entry name" value="UCH_DOMAIN"/>
    <property type="match status" value="1"/>
</dbReference>
<evidence type="ECO:0000259" key="9">
    <source>
        <dbReference type="PROSITE" id="PS52048"/>
    </source>
</evidence>
<evidence type="ECO:0000256" key="5">
    <source>
        <dbReference type="ARBA" id="ARBA00022786"/>
    </source>
</evidence>
<feature type="active site" description="Nucleophile" evidence="8">
    <location>
        <position position="57"/>
    </location>
</feature>
<dbReference type="Gene3D" id="3.40.532.10">
    <property type="entry name" value="Peptidase C12, ubiquitin carboxyl-terminal hydrolase"/>
    <property type="match status" value="1"/>
</dbReference>
<feature type="site" description="Transition state stabilizer" evidence="8">
    <location>
        <position position="51"/>
    </location>
</feature>
<dbReference type="EMBL" id="LSSN01000020">
    <property type="protein sequence ID" value="OMJ26431.1"/>
    <property type="molecule type" value="Genomic_DNA"/>
</dbReference>
<sequence>MSEKRKVYWAPLESNPESMNKVNEFRKELFIKNKEKLSGIENKRKTYLIKQTIGNACGTIAIIHSLANNLNKIELDNGVFKKFIEETIDENPERRGELLEGNSEFANIHTRTASSGQSEQIAADDDTVDLHFVSFIIDENNNLVELDGSLKGEEGEHNGIIVHRKLADGESLISSAAKVIIDYINVDPETDRFSVMSLGPI</sequence>